<dbReference type="PATRIC" id="fig|84531.8.peg.4839"/>
<dbReference type="STRING" id="84531.LA76x_4848"/>
<gene>
    <name evidence="1" type="primary">phlA</name>
    <name evidence="1" type="ORF">LA76x_4848</name>
</gene>
<dbReference type="Gene3D" id="3.40.50.1820">
    <property type="entry name" value="alpha/beta hydrolase"/>
    <property type="match status" value="1"/>
</dbReference>
<sequence>MAAMSFPEFDSAFRFAQLPNLIDHLLHPQPSSQPLPQDTAPPLTLASAPVELPYSPHAPVDTASQEPFSEQLYGQQPQKAIDTSLAELSSDVYKTDGAGTAGWTRLTPEQLLDLKGPDGKPAGIDPASLETEGTGFRAAVYTNSNGQYVVAFAGTNGFSPFGDGDIANDVGQGLGFDTSQYKQAVALAKEAEAAFGDNVVFTGHSLGGGLASTAALATGNTAVTFNAAGLSNDTLRDLGFSPHDARSQAEDGQIRRYNVDGDPLTGVQQSVEVLNGTPDAVGYELNLKHPEGWPNVLSAHGAATVIEAMKTQTPTPTESIEGDELGVLDRMAETGSETAIDLLGDGAQEVIDLGVDAFNVGYDFGGDLDGVINNEYADGRYIDGTFKLTGDLAEGTLNLAGDVGRGGFNLVGDVAEGSGELAGGLIRDLGEYVGLKDAGDTLGGWIEDGGQILGDVAEGAGELTEIVFDGLGTATEATLDFAGDVAEGTVKVLDDVGSFLNPFD</sequence>
<dbReference type="EC" id="3.1.1.32" evidence="1"/>
<protein>
    <submittedName>
        <fullName evidence="1">Extracellular phospholipase A1 domain protein</fullName>
        <ecNumber evidence="1">3.1.1.32</ecNumber>
    </submittedName>
</protein>
<evidence type="ECO:0000313" key="2">
    <source>
        <dbReference type="Proteomes" id="UP000060787"/>
    </source>
</evidence>
<dbReference type="SUPFAM" id="SSF53474">
    <property type="entry name" value="alpha/beta-Hydrolases"/>
    <property type="match status" value="1"/>
</dbReference>
<keyword evidence="2" id="KW-1185">Reference proteome</keyword>
<dbReference type="GO" id="GO:0008970">
    <property type="term" value="F:phospholipase A1 activity"/>
    <property type="evidence" value="ECO:0007669"/>
    <property type="project" value="UniProtKB-EC"/>
</dbReference>
<evidence type="ECO:0000313" key="1">
    <source>
        <dbReference type="EMBL" id="ALN82951.1"/>
    </source>
</evidence>
<dbReference type="AlphaFoldDB" id="A0A0S2FHD8"/>
<proteinExistence type="predicted"/>
<dbReference type="eggNOG" id="COG5153">
    <property type="taxonomic scope" value="Bacteria"/>
</dbReference>
<name>A0A0S2FHD8_LYSAN</name>
<dbReference type="InterPro" id="IPR029058">
    <property type="entry name" value="AB_hydrolase_fold"/>
</dbReference>
<reference evidence="1 2" key="1">
    <citation type="journal article" date="2015" name="BMC Genomics">
        <title>Comparative genomics and metabolic profiling of the genus Lysobacter.</title>
        <authorList>
            <person name="de Bruijn I."/>
            <person name="Cheng X."/>
            <person name="de Jager V."/>
            <person name="Exposito R.G."/>
            <person name="Watrous J."/>
            <person name="Patel N."/>
            <person name="Postma J."/>
            <person name="Dorrestein P.C."/>
            <person name="Kobayashi D."/>
            <person name="Raaijmakers J.M."/>
        </authorList>
    </citation>
    <scope>NUCLEOTIDE SEQUENCE [LARGE SCALE GENOMIC DNA]</scope>
    <source>
        <strain evidence="1 2">76</strain>
    </source>
</reference>
<dbReference type="EMBL" id="CP011129">
    <property type="protein sequence ID" value="ALN82951.1"/>
    <property type="molecule type" value="Genomic_DNA"/>
</dbReference>
<dbReference type="KEGG" id="lab:LA76x_4848"/>
<dbReference type="Proteomes" id="UP000060787">
    <property type="component" value="Chromosome"/>
</dbReference>
<keyword evidence="1" id="KW-0378">Hydrolase</keyword>
<accession>A0A0S2FHD8</accession>
<dbReference type="Pfam" id="PF26363">
    <property type="entry name" value="Phospholipase-like"/>
    <property type="match status" value="1"/>
</dbReference>
<organism evidence="1 2">
    <name type="scientific">Lysobacter antibioticus</name>
    <dbReference type="NCBI Taxonomy" id="84531"/>
    <lineage>
        <taxon>Bacteria</taxon>
        <taxon>Pseudomonadati</taxon>
        <taxon>Pseudomonadota</taxon>
        <taxon>Gammaproteobacteria</taxon>
        <taxon>Lysobacterales</taxon>
        <taxon>Lysobacteraceae</taxon>
        <taxon>Lysobacter</taxon>
    </lineage>
</organism>